<dbReference type="VEuPathDB" id="FungiDB:A1O9_00611"/>
<reference evidence="2 3" key="1">
    <citation type="submission" date="2013-03" db="EMBL/GenBank/DDBJ databases">
        <title>The Genome Sequence of Exophiala aquamarina CBS 119918.</title>
        <authorList>
            <consortium name="The Broad Institute Genomics Platform"/>
            <person name="Cuomo C."/>
            <person name="de Hoog S."/>
            <person name="Gorbushina A."/>
            <person name="Walker B."/>
            <person name="Young S.K."/>
            <person name="Zeng Q."/>
            <person name="Gargeya S."/>
            <person name="Fitzgerald M."/>
            <person name="Haas B."/>
            <person name="Abouelleil A."/>
            <person name="Allen A.W."/>
            <person name="Alvarado L."/>
            <person name="Arachchi H.M."/>
            <person name="Berlin A.M."/>
            <person name="Chapman S.B."/>
            <person name="Gainer-Dewar J."/>
            <person name="Goldberg J."/>
            <person name="Griggs A."/>
            <person name="Gujja S."/>
            <person name="Hansen M."/>
            <person name="Howarth C."/>
            <person name="Imamovic A."/>
            <person name="Ireland A."/>
            <person name="Larimer J."/>
            <person name="McCowan C."/>
            <person name="Murphy C."/>
            <person name="Pearson M."/>
            <person name="Poon T.W."/>
            <person name="Priest M."/>
            <person name="Roberts A."/>
            <person name="Saif S."/>
            <person name="Shea T."/>
            <person name="Sisk P."/>
            <person name="Sykes S."/>
            <person name="Wortman J."/>
            <person name="Nusbaum C."/>
            <person name="Birren B."/>
        </authorList>
    </citation>
    <scope>NUCLEOTIDE SEQUENCE [LARGE SCALE GENOMIC DNA]</scope>
    <source>
        <strain evidence="2 3">CBS 119918</strain>
    </source>
</reference>
<dbReference type="PANTHER" id="PTHR39609:SF2">
    <property type="entry name" value="TRANSCRIPTION FACTOR RFEG"/>
    <property type="match status" value="1"/>
</dbReference>
<accession>A0A072PTF8</accession>
<feature type="compositionally biased region" description="Basic and acidic residues" evidence="1">
    <location>
        <begin position="107"/>
        <end position="131"/>
    </location>
</feature>
<protein>
    <submittedName>
        <fullName evidence="2">Uncharacterized protein</fullName>
    </submittedName>
</protein>
<dbReference type="HOGENOM" id="CLU_126642_1_0_1"/>
<organism evidence="2 3">
    <name type="scientific">Exophiala aquamarina CBS 119918</name>
    <dbReference type="NCBI Taxonomy" id="1182545"/>
    <lineage>
        <taxon>Eukaryota</taxon>
        <taxon>Fungi</taxon>
        <taxon>Dikarya</taxon>
        <taxon>Ascomycota</taxon>
        <taxon>Pezizomycotina</taxon>
        <taxon>Eurotiomycetes</taxon>
        <taxon>Chaetothyriomycetidae</taxon>
        <taxon>Chaetothyriales</taxon>
        <taxon>Herpotrichiellaceae</taxon>
        <taxon>Exophiala</taxon>
    </lineage>
</organism>
<dbReference type="AlphaFoldDB" id="A0A072PTF8"/>
<dbReference type="RefSeq" id="XP_013265228.1">
    <property type="nucleotide sequence ID" value="XM_013409774.1"/>
</dbReference>
<dbReference type="STRING" id="1182545.A0A072PTF8"/>
<evidence type="ECO:0000256" key="1">
    <source>
        <dbReference type="SAM" id="MobiDB-lite"/>
    </source>
</evidence>
<dbReference type="Proteomes" id="UP000027920">
    <property type="component" value="Unassembled WGS sequence"/>
</dbReference>
<keyword evidence="3" id="KW-1185">Reference proteome</keyword>
<sequence>MPQTAGPDGEYWLPGYQLSRHIVLRQLQYFLGPSATVRPYSLHGREGYLINGTPLTKEQIEDLRRQSHEYERQQTIRMNGKAVADAAEPDINEPVIVKISRRNSPAYRERDRDGGQMDRDRDRERDRDRDSAYSWSRRHR</sequence>
<dbReference type="GeneID" id="25275562"/>
<evidence type="ECO:0000313" key="3">
    <source>
        <dbReference type="Proteomes" id="UP000027920"/>
    </source>
</evidence>
<proteinExistence type="predicted"/>
<evidence type="ECO:0000313" key="2">
    <source>
        <dbReference type="EMBL" id="KEF62638.1"/>
    </source>
</evidence>
<comment type="caution">
    <text evidence="2">The sequence shown here is derived from an EMBL/GenBank/DDBJ whole genome shotgun (WGS) entry which is preliminary data.</text>
</comment>
<dbReference type="PANTHER" id="PTHR39609">
    <property type="entry name" value="RFEG-RELATED"/>
    <property type="match status" value="1"/>
</dbReference>
<feature type="region of interest" description="Disordered" evidence="1">
    <location>
        <begin position="67"/>
        <end position="140"/>
    </location>
</feature>
<name>A0A072PTF8_9EURO</name>
<dbReference type="OrthoDB" id="3827557at2759"/>
<gene>
    <name evidence="2" type="ORF">A1O9_00611</name>
</gene>
<dbReference type="EMBL" id="AMGV01000001">
    <property type="protein sequence ID" value="KEF62638.1"/>
    <property type="molecule type" value="Genomic_DNA"/>
</dbReference>